<dbReference type="SUPFAM" id="SSF103111">
    <property type="entry name" value="Activator of Hsp90 ATPase, Aha1"/>
    <property type="match status" value="1"/>
</dbReference>
<dbReference type="GO" id="GO:0005829">
    <property type="term" value="C:cytosol"/>
    <property type="evidence" value="ECO:0007669"/>
    <property type="project" value="TreeGrafter"/>
</dbReference>
<dbReference type="PANTHER" id="PTHR13009:SF8">
    <property type="entry name" value="AHA1 DOMAIN-CONTAINING PROTEIN"/>
    <property type="match status" value="1"/>
</dbReference>
<evidence type="ECO:0000313" key="4">
    <source>
        <dbReference type="Proteomes" id="UP000708148"/>
    </source>
</evidence>
<dbReference type="CDD" id="cd08892">
    <property type="entry name" value="SRPBCC_Aha1"/>
    <property type="match status" value="1"/>
</dbReference>
<dbReference type="InterPro" id="IPR023393">
    <property type="entry name" value="START-like_dom_sf"/>
</dbReference>
<dbReference type="OrthoDB" id="567237at2759"/>
<proteinExistence type="inferred from homology"/>
<dbReference type="Gene3D" id="3.30.530.20">
    <property type="match status" value="1"/>
</dbReference>
<dbReference type="SMART" id="SM01000">
    <property type="entry name" value="Aha1_N"/>
    <property type="match status" value="1"/>
</dbReference>
<dbReference type="Proteomes" id="UP000708148">
    <property type="component" value="Unassembled WGS sequence"/>
</dbReference>
<dbReference type="InterPro" id="IPR036338">
    <property type="entry name" value="Aha1"/>
</dbReference>
<dbReference type="GO" id="GO:0001671">
    <property type="term" value="F:ATPase activator activity"/>
    <property type="evidence" value="ECO:0007669"/>
    <property type="project" value="InterPro"/>
</dbReference>
<dbReference type="AlphaFoldDB" id="A0A8S1J3B4"/>
<comment type="similarity">
    <text evidence="1">Belongs to the AHA1 family.</text>
</comment>
<name>A0A8S1J3B4_9CHLO</name>
<comment type="caution">
    <text evidence="3">The sequence shown here is derived from an EMBL/GenBank/DDBJ whole genome shotgun (WGS) entry which is preliminary data.</text>
</comment>
<dbReference type="InterPro" id="IPR013538">
    <property type="entry name" value="ASHA1/2-like_C"/>
</dbReference>
<dbReference type="SUPFAM" id="SSF55961">
    <property type="entry name" value="Bet v1-like"/>
    <property type="match status" value="1"/>
</dbReference>
<feature type="domain" description="Activator of Hsp90 ATPase AHSA1-like N-terminal" evidence="2">
    <location>
        <begin position="29"/>
        <end position="165"/>
    </location>
</feature>
<evidence type="ECO:0000259" key="2">
    <source>
        <dbReference type="SMART" id="SM01000"/>
    </source>
</evidence>
<dbReference type="Gene3D" id="3.15.10.20">
    <property type="entry name" value="Activator of Hsp90 ATPase Aha1, N-terminal domain"/>
    <property type="match status" value="1"/>
</dbReference>
<dbReference type="Pfam" id="PF08327">
    <property type="entry name" value="AHSA1"/>
    <property type="match status" value="1"/>
</dbReference>
<dbReference type="GO" id="GO:0051087">
    <property type="term" value="F:protein-folding chaperone binding"/>
    <property type="evidence" value="ECO:0007669"/>
    <property type="project" value="InterPro"/>
</dbReference>
<gene>
    <name evidence="3" type="ORF">OSTQU699_LOCUS3383</name>
</gene>
<sequence>MAKFGEGDPRWIVEHRDDGRNINNWHWTETDCMGWAKARLGELCSGLVLLDATEGGTGATTTEVKSVKGEAFVNQRKGKMIVSYELEMRIGWAGEVRDAEGGVAAKGKGTVHLPYLGVENEDETPEVRVEVEVDDKVGAALKEAIRTKGKKNLLDALSKFTKELKAGGPVKPLSGEVPQAQGPTTEAPVEASTATVAAASVAAPGNNGSMQKVKKTKGRSKGKLHMEERFYGSPRDLYECFTNPGKMQAFTQSAAKVDVRPDGEFSWFGGSVSGRFIELEQDKKLSMKWRFNNWEEGCFSQVVLDFDSPATGTTVVKLQQSGIPSEDRYGNEDVIRVTENGWRTQIFHRIRGVFGYGI</sequence>
<accession>A0A8S1J3B4</accession>
<evidence type="ECO:0000256" key="1">
    <source>
        <dbReference type="ARBA" id="ARBA00006817"/>
    </source>
</evidence>
<dbReference type="GO" id="GO:0006457">
    <property type="term" value="P:protein folding"/>
    <property type="evidence" value="ECO:0007669"/>
    <property type="project" value="TreeGrafter"/>
</dbReference>
<dbReference type="InterPro" id="IPR015310">
    <property type="entry name" value="AHSA1-like_N"/>
</dbReference>
<organism evidence="3 4">
    <name type="scientific">Ostreobium quekettii</name>
    <dbReference type="NCBI Taxonomy" id="121088"/>
    <lineage>
        <taxon>Eukaryota</taxon>
        <taxon>Viridiplantae</taxon>
        <taxon>Chlorophyta</taxon>
        <taxon>core chlorophytes</taxon>
        <taxon>Ulvophyceae</taxon>
        <taxon>TCBD clade</taxon>
        <taxon>Bryopsidales</taxon>
        <taxon>Ostreobineae</taxon>
        <taxon>Ostreobiaceae</taxon>
        <taxon>Ostreobium</taxon>
    </lineage>
</organism>
<dbReference type="PANTHER" id="PTHR13009">
    <property type="entry name" value="HEAT SHOCK PROTEIN 90 HSP90 CO-CHAPERONE AHA-1"/>
    <property type="match status" value="1"/>
</dbReference>
<reference evidence="3" key="1">
    <citation type="submission" date="2020-12" db="EMBL/GenBank/DDBJ databases">
        <authorList>
            <person name="Iha C."/>
        </authorList>
    </citation>
    <scope>NUCLEOTIDE SEQUENCE</scope>
</reference>
<protein>
    <recommendedName>
        <fullName evidence="2">Activator of Hsp90 ATPase AHSA1-like N-terminal domain-containing protein</fullName>
    </recommendedName>
</protein>
<keyword evidence="4" id="KW-1185">Reference proteome</keyword>
<dbReference type="Pfam" id="PF09229">
    <property type="entry name" value="Aha1_N"/>
    <property type="match status" value="1"/>
</dbReference>
<evidence type="ECO:0000313" key="3">
    <source>
        <dbReference type="EMBL" id="CAD7698022.1"/>
    </source>
</evidence>
<dbReference type="EMBL" id="CAJHUC010000743">
    <property type="protein sequence ID" value="CAD7698022.1"/>
    <property type="molecule type" value="Genomic_DNA"/>
</dbReference>